<dbReference type="Gene3D" id="1.10.10.10">
    <property type="entry name" value="Winged helix-like DNA-binding domain superfamily/Winged helix DNA-binding domain"/>
    <property type="match status" value="1"/>
</dbReference>
<feature type="domain" description="O-methyltransferase dimerisation" evidence="5">
    <location>
        <begin position="82"/>
        <end position="153"/>
    </location>
</feature>
<evidence type="ECO:0000256" key="3">
    <source>
        <dbReference type="ARBA" id="ARBA00022691"/>
    </source>
</evidence>
<dbReference type="KEGG" id="nah:F5544_10755"/>
<dbReference type="GO" id="GO:0032259">
    <property type="term" value="P:methylation"/>
    <property type="evidence" value="ECO:0007669"/>
    <property type="project" value="UniProtKB-KW"/>
</dbReference>
<dbReference type="SUPFAM" id="SSF46785">
    <property type="entry name" value="Winged helix' DNA-binding domain"/>
    <property type="match status" value="1"/>
</dbReference>
<dbReference type="GO" id="GO:0046983">
    <property type="term" value="F:protein dimerization activity"/>
    <property type="evidence" value="ECO:0007669"/>
    <property type="project" value="InterPro"/>
</dbReference>
<dbReference type="InterPro" id="IPR036388">
    <property type="entry name" value="WH-like_DNA-bd_sf"/>
</dbReference>
<name>A0A6G9YAE1_9NOCA</name>
<keyword evidence="2" id="KW-0808">Transferase</keyword>
<protein>
    <recommendedName>
        <fullName evidence="8">Methyltransferase</fullName>
    </recommendedName>
</protein>
<keyword evidence="3" id="KW-0949">S-adenosyl-L-methionine</keyword>
<dbReference type="SUPFAM" id="SSF53335">
    <property type="entry name" value="S-adenosyl-L-methionine-dependent methyltransferases"/>
    <property type="match status" value="1"/>
</dbReference>
<reference evidence="6 7" key="1">
    <citation type="journal article" date="2019" name="ACS Chem. Biol.">
        <title>Identification and Mobilization of a Cryptic Antibiotic Biosynthesis Gene Locus from a Human-Pathogenic Nocardia Isolate.</title>
        <authorList>
            <person name="Herisse M."/>
            <person name="Ishida K."/>
            <person name="Porter J.L."/>
            <person name="Howden B."/>
            <person name="Hertweck C."/>
            <person name="Stinear T.P."/>
            <person name="Pidot S.J."/>
        </authorList>
    </citation>
    <scope>NUCLEOTIDE SEQUENCE [LARGE SCALE GENOMIC DNA]</scope>
    <source>
        <strain evidence="6 7">AUSMDU00012717</strain>
    </source>
</reference>
<evidence type="ECO:0000313" key="6">
    <source>
        <dbReference type="EMBL" id="QIS10047.1"/>
    </source>
</evidence>
<dbReference type="Pfam" id="PF08100">
    <property type="entry name" value="Dimerisation"/>
    <property type="match status" value="1"/>
</dbReference>
<dbReference type="CDD" id="cd02440">
    <property type="entry name" value="AdoMet_MTases"/>
    <property type="match status" value="1"/>
</dbReference>
<proteinExistence type="predicted"/>
<dbReference type="EMBL" id="CP046172">
    <property type="protein sequence ID" value="QIS10047.1"/>
    <property type="molecule type" value="Genomic_DNA"/>
</dbReference>
<keyword evidence="7" id="KW-1185">Reference proteome</keyword>
<feature type="domain" description="O-methyltransferase C-terminal" evidence="4">
    <location>
        <begin position="177"/>
        <end position="391"/>
    </location>
</feature>
<dbReference type="InterPro" id="IPR012967">
    <property type="entry name" value="COMT_dimerisation"/>
</dbReference>
<evidence type="ECO:0008006" key="8">
    <source>
        <dbReference type="Google" id="ProtNLM"/>
    </source>
</evidence>
<dbReference type="Proteomes" id="UP000503540">
    <property type="component" value="Chromosome"/>
</dbReference>
<dbReference type="PROSITE" id="PS51683">
    <property type="entry name" value="SAM_OMT_II"/>
    <property type="match status" value="1"/>
</dbReference>
<gene>
    <name evidence="6" type="ORF">F5544_10755</name>
</gene>
<evidence type="ECO:0000259" key="4">
    <source>
        <dbReference type="Pfam" id="PF00891"/>
    </source>
</evidence>
<dbReference type="GO" id="GO:0008171">
    <property type="term" value="F:O-methyltransferase activity"/>
    <property type="evidence" value="ECO:0007669"/>
    <property type="project" value="InterPro"/>
</dbReference>
<dbReference type="InterPro" id="IPR029063">
    <property type="entry name" value="SAM-dependent_MTases_sf"/>
</dbReference>
<accession>A0A6G9YAE1</accession>
<dbReference type="Gene3D" id="1.10.287.1350">
    <property type="match status" value="1"/>
</dbReference>
<evidence type="ECO:0000259" key="5">
    <source>
        <dbReference type="Pfam" id="PF08100"/>
    </source>
</evidence>
<dbReference type="AlphaFoldDB" id="A0A6G9YAE1"/>
<evidence type="ECO:0000256" key="1">
    <source>
        <dbReference type="ARBA" id="ARBA00022603"/>
    </source>
</evidence>
<dbReference type="PANTHER" id="PTHR43712">
    <property type="entry name" value="PUTATIVE (AFU_ORTHOLOGUE AFUA_4G14580)-RELATED"/>
    <property type="match status" value="1"/>
</dbReference>
<dbReference type="InterPro" id="IPR036390">
    <property type="entry name" value="WH_DNA-bd_sf"/>
</dbReference>
<dbReference type="InterPro" id="IPR016461">
    <property type="entry name" value="COMT-like"/>
</dbReference>
<evidence type="ECO:0000313" key="7">
    <source>
        <dbReference type="Proteomes" id="UP000503540"/>
    </source>
</evidence>
<dbReference type="PANTHER" id="PTHR43712:SF2">
    <property type="entry name" value="O-METHYLTRANSFERASE CICE"/>
    <property type="match status" value="1"/>
</dbReference>
<keyword evidence="1" id="KW-0489">Methyltransferase</keyword>
<organism evidence="6 7">
    <name type="scientific">Nocardia arthritidis</name>
    <dbReference type="NCBI Taxonomy" id="228602"/>
    <lineage>
        <taxon>Bacteria</taxon>
        <taxon>Bacillati</taxon>
        <taxon>Actinomycetota</taxon>
        <taxon>Actinomycetes</taxon>
        <taxon>Mycobacteriales</taxon>
        <taxon>Nocardiaceae</taxon>
        <taxon>Nocardia</taxon>
    </lineage>
</organism>
<dbReference type="Pfam" id="PF00891">
    <property type="entry name" value="Methyltransf_2"/>
    <property type="match status" value="1"/>
</dbReference>
<dbReference type="InterPro" id="IPR001077">
    <property type="entry name" value="COMT_C"/>
</dbReference>
<dbReference type="Gene3D" id="3.40.50.150">
    <property type="entry name" value="Vaccinia Virus protein VP39"/>
    <property type="match status" value="1"/>
</dbReference>
<sequence length="413" mass="44584">MTTTIVQPLGPVWRVAGIPLDRGPNARSIGLRTRRGMFASGLGPDPARTSSEPAECVSRYGGKMPDKSPSPEEFSPGALMGMIMGYSTAQYIRAFAQLRLADLLASGPRTSTDLVTELGANHDGLTRYLRACVTVGLVREENAETFRVTALGEQLRTGTKFHSLARAYPGPQNYLPYARIAETVMTGKPAAEAALGAGFWAYLDANPEESRYFGELMSFMSANSGTALADNFDLGRFNRIVDIGGSHGVMLSQLLEAAPHANGVLHDLPEVLPHARTYLDGKGMTDRVELVGGSFFEEVPPDGDLYILKSVLCDWDDERAAKILAAIADATKPGATLLVIDSVLPDEPHRDSPDDRFDAMAMMNFGVLLLVGGKVRTPSEFRELVTAAGFEVRQIRTIPDGPSGWNLVEAVRV</sequence>
<evidence type="ECO:0000256" key="2">
    <source>
        <dbReference type="ARBA" id="ARBA00022679"/>
    </source>
</evidence>